<gene>
    <name evidence="3" type="ORF">DFO73_11498</name>
</gene>
<dbReference type="PANTHER" id="PTHR11091:SF0">
    <property type="entry name" value="MALATE DEHYDROGENASE"/>
    <property type="match status" value="1"/>
</dbReference>
<dbReference type="AlphaFoldDB" id="A0A2V2ZLJ9"/>
<keyword evidence="2" id="KW-0560">Oxidoreductase</keyword>
<evidence type="ECO:0000256" key="2">
    <source>
        <dbReference type="ARBA" id="ARBA00023002"/>
    </source>
</evidence>
<dbReference type="Gene3D" id="1.10.1530.10">
    <property type="match status" value="1"/>
</dbReference>
<comment type="similarity">
    <text evidence="1">Belongs to the LDH2/MDH2 oxidoreductase family.</text>
</comment>
<proteinExistence type="inferred from homology"/>
<dbReference type="PANTHER" id="PTHR11091">
    <property type="entry name" value="OXIDOREDUCTASE-RELATED"/>
    <property type="match status" value="1"/>
</dbReference>
<dbReference type="InterPro" id="IPR003767">
    <property type="entry name" value="Malate/L-lactate_DH-like"/>
</dbReference>
<name>A0A2V2ZLJ9_9BACI</name>
<dbReference type="InterPro" id="IPR043143">
    <property type="entry name" value="Mal/L-sulf/L-lact_DH-like_NADP"/>
</dbReference>
<protein>
    <submittedName>
        <fullName evidence="3">LDH2 family malate/lactate/ureidoglycolate dehydrogenase</fullName>
    </submittedName>
</protein>
<comment type="caution">
    <text evidence="3">The sequence shown here is derived from an EMBL/GenBank/DDBJ whole genome shotgun (WGS) entry which is preliminary data.</text>
</comment>
<dbReference type="GO" id="GO:0016491">
    <property type="term" value="F:oxidoreductase activity"/>
    <property type="evidence" value="ECO:0007669"/>
    <property type="project" value="UniProtKB-KW"/>
</dbReference>
<accession>A0A2V2ZLJ9</accession>
<evidence type="ECO:0000256" key="1">
    <source>
        <dbReference type="ARBA" id="ARBA00006056"/>
    </source>
</evidence>
<dbReference type="Gene3D" id="3.30.1370.60">
    <property type="entry name" value="Hypothetical oxidoreductase yiak, domain 2"/>
    <property type="match status" value="1"/>
</dbReference>
<reference evidence="3 4" key="1">
    <citation type="submission" date="2018-05" db="EMBL/GenBank/DDBJ databases">
        <title>Freshwater and sediment microbial communities from various areas in North America, analyzing microbe dynamics in response to fracking.</title>
        <authorList>
            <person name="Lamendella R."/>
        </authorList>
    </citation>
    <scope>NUCLEOTIDE SEQUENCE [LARGE SCALE GENOMIC DNA]</scope>
    <source>
        <strain evidence="3 4">15_TX</strain>
    </source>
</reference>
<dbReference type="InterPro" id="IPR036111">
    <property type="entry name" value="Mal/L-sulfo/L-lacto_DH-like_sf"/>
</dbReference>
<dbReference type="RefSeq" id="WP_110066863.1">
    <property type="nucleotide sequence ID" value="NZ_QGTW01000014.1"/>
</dbReference>
<evidence type="ECO:0000313" key="3">
    <source>
        <dbReference type="EMBL" id="PWW20805.1"/>
    </source>
</evidence>
<dbReference type="InterPro" id="IPR043144">
    <property type="entry name" value="Mal/L-sulf/L-lact_DH-like_ah"/>
</dbReference>
<dbReference type="SUPFAM" id="SSF89733">
    <property type="entry name" value="L-sulfolactate dehydrogenase-like"/>
    <property type="match status" value="1"/>
</dbReference>
<dbReference type="EMBL" id="QGTW01000014">
    <property type="protein sequence ID" value="PWW20805.1"/>
    <property type="molecule type" value="Genomic_DNA"/>
</dbReference>
<organism evidence="3 4">
    <name type="scientific">Cytobacillus oceanisediminis</name>
    <dbReference type="NCBI Taxonomy" id="665099"/>
    <lineage>
        <taxon>Bacteria</taxon>
        <taxon>Bacillati</taxon>
        <taxon>Bacillota</taxon>
        <taxon>Bacilli</taxon>
        <taxon>Bacillales</taxon>
        <taxon>Bacillaceae</taxon>
        <taxon>Cytobacillus</taxon>
    </lineage>
</organism>
<dbReference type="OrthoDB" id="9769447at2"/>
<sequence>MITVSAEALRKFAYDAFMKVGLNKANSSLVSDVLIDADLRGVHSHGVQNLPRWARGFLKGHLELEVTHEDIDEGPITVIDGKGSLGVLASDIAMDTAIKRAKKYGIGIVGVKNSSHFGPAAYYTMKALHHHQIGFCTTNGPAVMAPWGGKDALLSNNPFSYAIPAGDEPPIVLDMACSVSARGRIRMLARENETLPVGWAITKDGEPTTDPREAVEGTVLPFGGYKGYGIAVINEILSAALTGALFSFEVGGISKGPAESELQNHEQAAWGCGHVFGAIDINRFGNGGNFQNRVAYLSRTLRESPTAKGHERIYLPGEIEFELKKKREVDGIPLKPTTVSLINTFARDEIGLMALESYCSNEFNT</sequence>
<evidence type="ECO:0000313" key="4">
    <source>
        <dbReference type="Proteomes" id="UP000247150"/>
    </source>
</evidence>
<dbReference type="Pfam" id="PF02615">
    <property type="entry name" value="Ldh_2"/>
    <property type="match status" value="1"/>
</dbReference>
<dbReference type="Proteomes" id="UP000247150">
    <property type="component" value="Unassembled WGS sequence"/>
</dbReference>